<sequence length="123" mass="14570">MIREGNLQECRYNVNQQNLVFCTHITTNEEFRNQINEALFPYGNITWIIEVLELRDCDLLDLTINKLRFLSQLQEIIIWNSNIRTLSSGNPDETINNNGMYIRPKKTVINLHIMKLQRTDFVK</sequence>
<organism evidence="1 2">
    <name type="scientific">Ignelater luminosus</name>
    <name type="common">Cucubano</name>
    <name type="synonym">Pyrophorus luminosus</name>
    <dbReference type="NCBI Taxonomy" id="2038154"/>
    <lineage>
        <taxon>Eukaryota</taxon>
        <taxon>Metazoa</taxon>
        <taxon>Ecdysozoa</taxon>
        <taxon>Arthropoda</taxon>
        <taxon>Hexapoda</taxon>
        <taxon>Insecta</taxon>
        <taxon>Pterygota</taxon>
        <taxon>Neoptera</taxon>
        <taxon>Endopterygota</taxon>
        <taxon>Coleoptera</taxon>
        <taxon>Polyphaga</taxon>
        <taxon>Elateriformia</taxon>
        <taxon>Elateroidea</taxon>
        <taxon>Elateridae</taxon>
        <taxon>Agrypninae</taxon>
        <taxon>Pyrophorini</taxon>
        <taxon>Ignelater</taxon>
    </lineage>
</organism>
<dbReference type="EMBL" id="VTPC01090590">
    <property type="protein sequence ID" value="KAF2882722.1"/>
    <property type="molecule type" value="Genomic_DNA"/>
</dbReference>
<dbReference type="AlphaFoldDB" id="A0A8K0CCG3"/>
<name>A0A8K0CCG3_IGNLU</name>
<proteinExistence type="predicted"/>
<reference evidence="1" key="1">
    <citation type="submission" date="2019-08" db="EMBL/GenBank/DDBJ databases">
        <title>The genome of the North American firefly Photinus pyralis.</title>
        <authorList>
            <consortium name="Photinus pyralis genome working group"/>
            <person name="Fallon T.R."/>
            <person name="Sander Lower S.E."/>
            <person name="Weng J.-K."/>
        </authorList>
    </citation>
    <scope>NUCLEOTIDE SEQUENCE</scope>
    <source>
        <strain evidence="1">TRF0915ILg1</strain>
        <tissue evidence="1">Whole body</tissue>
    </source>
</reference>
<dbReference type="Proteomes" id="UP000801492">
    <property type="component" value="Unassembled WGS sequence"/>
</dbReference>
<evidence type="ECO:0000313" key="2">
    <source>
        <dbReference type="Proteomes" id="UP000801492"/>
    </source>
</evidence>
<accession>A0A8K0CCG3</accession>
<gene>
    <name evidence="1" type="ORF">ILUMI_23455</name>
</gene>
<evidence type="ECO:0000313" key="1">
    <source>
        <dbReference type="EMBL" id="KAF2882722.1"/>
    </source>
</evidence>
<protein>
    <submittedName>
        <fullName evidence="1">Uncharacterized protein</fullName>
    </submittedName>
</protein>
<keyword evidence="2" id="KW-1185">Reference proteome</keyword>
<comment type="caution">
    <text evidence="1">The sequence shown here is derived from an EMBL/GenBank/DDBJ whole genome shotgun (WGS) entry which is preliminary data.</text>
</comment>